<dbReference type="EMBL" id="JBJJXI010000141">
    <property type="protein sequence ID" value="KAL3386973.1"/>
    <property type="molecule type" value="Genomic_DNA"/>
</dbReference>
<feature type="region of interest" description="Disordered" evidence="1">
    <location>
        <begin position="147"/>
        <end position="355"/>
    </location>
</feature>
<feature type="compositionally biased region" description="Polar residues" evidence="1">
    <location>
        <begin position="235"/>
        <end position="248"/>
    </location>
</feature>
<accession>A0ABD2W2A6</accession>
<comment type="caution">
    <text evidence="2">The sequence shown here is derived from an EMBL/GenBank/DDBJ whole genome shotgun (WGS) entry which is preliminary data.</text>
</comment>
<keyword evidence="3" id="KW-1185">Reference proteome</keyword>
<feature type="compositionally biased region" description="Polar residues" evidence="1">
    <location>
        <begin position="315"/>
        <end position="324"/>
    </location>
</feature>
<feature type="compositionally biased region" description="Acidic residues" evidence="1">
    <location>
        <begin position="443"/>
        <end position="455"/>
    </location>
</feature>
<protein>
    <submittedName>
        <fullName evidence="2">Uncharacterized protein</fullName>
    </submittedName>
</protein>
<reference evidence="2 3" key="1">
    <citation type="journal article" date="2024" name="bioRxiv">
        <title>A reference genome for Trichogramma kaykai: A tiny desert-dwelling parasitoid wasp with competing sex-ratio distorters.</title>
        <authorList>
            <person name="Culotta J."/>
            <person name="Lindsey A.R."/>
        </authorList>
    </citation>
    <scope>NUCLEOTIDE SEQUENCE [LARGE SCALE GENOMIC DNA]</scope>
    <source>
        <strain evidence="2 3">KSX58</strain>
    </source>
</reference>
<feature type="compositionally biased region" description="Polar residues" evidence="1">
    <location>
        <begin position="148"/>
        <end position="163"/>
    </location>
</feature>
<feature type="compositionally biased region" description="Basic residues" evidence="1">
    <location>
        <begin position="74"/>
        <end position="97"/>
    </location>
</feature>
<sequence>MKWPAYMHLDVAYEECKAKQASGPRKTMAKFRPSAVNKTILDLSQTSTVPDDMIDDDDDVDRNEKTTLNASKKQATRKSKQNRKSTGTKKASKKNKSTGKQSDPNTLGCGLKKSQFLKLNNTSDSTIKNGINYVTPKRTKQHIFDTALDSSKSMGNDTPLSTNGGKRSSSRHGRRQLGDVTPLPTDSGKNVNSRHGRGHLEDAIPSSPEQTTSPFKRRTPLALSPPHMFGKAFNSLKSMANDTPLSTNGRKRSSSRHGRRHLGDVTPLPTDSGKSVSSRYGRRQLGDVTPLPIHSGKNVNSRHGRGHLEDDILSSPEQTPSPLQRRTPLAPSPPRNRRNDITPRNHQNSCNPNIASRRLRRRRIHEIWTKTYRVNNKDVDVEMLHLGNESLKIFLTDLKKSLLKKDEDLQRVLLDVRSALTQEIGQNVQSIKKGENVSTEDPMMVEEDSDPYETF</sequence>
<feature type="region of interest" description="Disordered" evidence="1">
    <location>
        <begin position="18"/>
        <end position="110"/>
    </location>
</feature>
<evidence type="ECO:0000313" key="2">
    <source>
        <dbReference type="EMBL" id="KAL3386973.1"/>
    </source>
</evidence>
<feature type="region of interest" description="Disordered" evidence="1">
    <location>
        <begin position="431"/>
        <end position="455"/>
    </location>
</feature>
<gene>
    <name evidence="2" type="ORF">TKK_017554</name>
</gene>
<evidence type="ECO:0000313" key="3">
    <source>
        <dbReference type="Proteomes" id="UP001627154"/>
    </source>
</evidence>
<dbReference type="AlphaFoldDB" id="A0ABD2W2A6"/>
<feature type="compositionally biased region" description="Basic residues" evidence="1">
    <location>
        <begin position="249"/>
        <end position="260"/>
    </location>
</feature>
<dbReference type="Proteomes" id="UP001627154">
    <property type="component" value="Unassembled WGS sequence"/>
</dbReference>
<organism evidence="2 3">
    <name type="scientific">Trichogramma kaykai</name>
    <dbReference type="NCBI Taxonomy" id="54128"/>
    <lineage>
        <taxon>Eukaryota</taxon>
        <taxon>Metazoa</taxon>
        <taxon>Ecdysozoa</taxon>
        <taxon>Arthropoda</taxon>
        <taxon>Hexapoda</taxon>
        <taxon>Insecta</taxon>
        <taxon>Pterygota</taxon>
        <taxon>Neoptera</taxon>
        <taxon>Endopterygota</taxon>
        <taxon>Hymenoptera</taxon>
        <taxon>Apocrita</taxon>
        <taxon>Proctotrupomorpha</taxon>
        <taxon>Chalcidoidea</taxon>
        <taxon>Trichogrammatidae</taxon>
        <taxon>Trichogramma</taxon>
    </lineage>
</organism>
<proteinExistence type="predicted"/>
<evidence type="ECO:0000256" key="1">
    <source>
        <dbReference type="SAM" id="MobiDB-lite"/>
    </source>
</evidence>
<feature type="compositionally biased region" description="Polar residues" evidence="1">
    <location>
        <begin position="344"/>
        <end position="354"/>
    </location>
</feature>
<feature type="compositionally biased region" description="Acidic residues" evidence="1">
    <location>
        <begin position="52"/>
        <end position="61"/>
    </location>
</feature>
<name>A0ABD2W2A6_9HYME</name>